<sequence length="191" mass="22448">MVPFSLEQKIHQVITGKLSLKDFEQWMYQNEDLASVNPDLYLELISFDYSHEYSLKAFQLSFAKYVGFHKFEADLIKECLYSIINRDGDYIHSIRMLYEFYFIGYEFLQKLGLSYGLWVMHAQTSDSHGDVNDIVESYYPDIVYDTKNALHWLESGNIVFKAEKCDLGGFEYDDLRSEDEKIKGYVITTEI</sequence>
<gene>
    <name evidence="1" type="ORF">MN210_01945</name>
</gene>
<name>A0AAT9PEN6_9GAMM</name>
<evidence type="ECO:0000313" key="2">
    <source>
        <dbReference type="Proteomes" id="UP000829560"/>
    </source>
</evidence>
<evidence type="ECO:0000313" key="1">
    <source>
        <dbReference type="EMBL" id="UNK05656.1"/>
    </source>
</evidence>
<organism evidence="1 2">
    <name type="scientific">Psychrobacter raelei</name>
    <dbReference type="NCBI Taxonomy" id="2565531"/>
    <lineage>
        <taxon>Bacteria</taxon>
        <taxon>Pseudomonadati</taxon>
        <taxon>Pseudomonadota</taxon>
        <taxon>Gammaproteobacteria</taxon>
        <taxon>Moraxellales</taxon>
        <taxon>Moraxellaceae</taxon>
        <taxon>Psychrobacter</taxon>
    </lineage>
</organism>
<dbReference type="KEGG" id="prae:MN210_01945"/>
<dbReference type="Proteomes" id="UP000829560">
    <property type="component" value="Chromosome"/>
</dbReference>
<dbReference type="RefSeq" id="WP_241879006.1">
    <property type="nucleotide sequence ID" value="NZ_CP093310.2"/>
</dbReference>
<keyword evidence="2" id="KW-1185">Reference proteome</keyword>
<protein>
    <submittedName>
        <fullName evidence="1">Uncharacterized protein</fullName>
    </submittedName>
</protein>
<accession>A0AAT9PEN6</accession>
<reference evidence="1" key="1">
    <citation type="submission" date="2024-03" db="EMBL/GenBank/DDBJ databases">
        <title>Psychrobacter raelis sp. nov. isolated from a dog with peritonitis.</title>
        <authorList>
            <person name="Schiavone A."/>
            <person name="Manzulli V."/>
            <person name="Camarda A."/>
            <person name="Cafiero M.A."/>
            <person name="Vasco I."/>
            <person name="Marino L."/>
            <person name="Pennuzzi G."/>
            <person name="Serrecchia L."/>
            <person name="Galante D."/>
            <person name="Pugliese N."/>
        </authorList>
    </citation>
    <scope>NUCLEOTIDE SEQUENCE</scope>
    <source>
        <strain evidence="1">PraFG1</strain>
    </source>
</reference>
<dbReference type="EMBL" id="CP093310">
    <property type="protein sequence ID" value="UNK05656.1"/>
    <property type="molecule type" value="Genomic_DNA"/>
</dbReference>
<dbReference type="AlphaFoldDB" id="A0AAT9PEN6"/>
<proteinExistence type="predicted"/>